<keyword evidence="6" id="KW-1185">Reference proteome</keyword>
<evidence type="ECO:0000313" key="6">
    <source>
        <dbReference type="Proteomes" id="UP001177140"/>
    </source>
</evidence>
<evidence type="ECO:0000313" key="5">
    <source>
        <dbReference type="EMBL" id="MCL7042408.1"/>
    </source>
</evidence>
<dbReference type="PANTHER" id="PTHR47938">
    <property type="entry name" value="RESPIRATORY COMPLEX I CHAPERONE (CIA84), PUTATIVE (AFU_ORTHOLOGUE AFUA_2G06020)-RELATED"/>
    <property type="match status" value="1"/>
</dbReference>
<dbReference type="Pfam" id="PF13041">
    <property type="entry name" value="PPR_2"/>
    <property type="match status" value="3"/>
</dbReference>
<feature type="repeat" description="PPR" evidence="3">
    <location>
        <begin position="351"/>
        <end position="385"/>
    </location>
</feature>
<evidence type="ECO:0000256" key="1">
    <source>
        <dbReference type="ARBA" id="ARBA00007626"/>
    </source>
</evidence>
<evidence type="ECO:0000256" key="4">
    <source>
        <dbReference type="SAM" id="MobiDB-lite"/>
    </source>
</evidence>
<dbReference type="GO" id="GO:0003729">
    <property type="term" value="F:mRNA binding"/>
    <property type="evidence" value="ECO:0007669"/>
    <property type="project" value="TreeGrafter"/>
</dbReference>
<dbReference type="InterPro" id="IPR011990">
    <property type="entry name" value="TPR-like_helical_dom_sf"/>
</dbReference>
<keyword evidence="2" id="KW-0677">Repeat</keyword>
<feature type="repeat" description="PPR" evidence="3">
    <location>
        <begin position="172"/>
        <end position="206"/>
    </location>
</feature>
<dbReference type="Proteomes" id="UP001177140">
    <property type="component" value="Unassembled WGS sequence"/>
</dbReference>
<dbReference type="SUPFAM" id="SSF81901">
    <property type="entry name" value="HCP-like"/>
    <property type="match status" value="1"/>
</dbReference>
<feature type="repeat" description="PPR" evidence="3">
    <location>
        <begin position="422"/>
        <end position="457"/>
    </location>
</feature>
<feature type="repeat" description="PPR" evidence="3">
    <location>
        <begin position="386"/>
        <end position="421"/>
    </location>
</feature>
<gene>
    <name evidence="5" type="ORF">MKW94_011528</name>
</gene>
<name>A0AA41VJI4_PAPNU</name>
<evidence type="ECO:0000256" key="2">
    <source>
        <dbReference type="ARBA" id="ARBA00022737"/>
    </source>
</evidence>
<proteinExistence type="inferred from homology"/>
<evidence type="ECO:0000256" key="3">
    <source>
        <dbReference type="PROSITE-ProRule" id="PRU00708"/>
    </source>
</evidence>
<feature type="compositionally biased region" description="Low complexity" evidence="4">
    <location>
        <begin position="46"/>
        <end position="59"/>
    </location>
</feature>
<evidence type="ECO:0008006" key="7">
    <source>
        <dbReference type="Google" id="ProtNLM"/>
    </source>
</evidence>
<dbReference type="PANTHER" id="PTHR47938:SF35">
    <property type="entry name" value="PENTATRICOPEPTIDE REPEAT-CONTAINING PROTEIN 4, MITOCHONDRIAL-RELATED"/>
    <property type="match status" value="1"/>
</dbReference>
<feature type="region of interest" description="Disordered" evidence="4">
    <location>
        <begin position="31"/>
        <end position="59"/>
    </location>
</feature>
<sequence length="530" mass="60009">MFSSHHFVSCSSKTFKLGTFSQLTGFLQKGIHGGGDDSNKNPDPISSNSTTNNNASSKTSSITQDIDKLCKIMSKNQYNSQLSISSNRYNIHLLLDDSGIKVVTPELVEQVLKKLTNAGALALSFFRWAEKQEGFEHTTGIYNALVDSLGKIKQFQLIWDIVYCMKSKGILTNETFGLIMCKYARARRSGDAVDAFEKMERYGLRQELCDLNCLLGTLCKSKNARKAQDVFDEMVKRRKRFVPDVKTYAVLLEGWGEERNLVMLKEVYREMRDEGGVEPDVVVYGIIIGAYCKCGKYNEALELLREIEGNGKCKPSAHVYCTLINGFGSEMRLGEALEIFERAKVVVSPLCVPTYNAVVGSYCWSKRFNDAYQMVEEMKRKGVGPNSRTYDIIIHHLIRVNRTEEAYFLFQRMAGDFGCEPNLNTYAMIVRMLCQEVERIDLAIQVWDQMKDNGVVPGMHMFASLINSLCHECMLDDACRYFQEMLDLGIRPPGRLYDNLKEALLDNGKVDEAISIGEKLDNIRKCPWTG</sequence>
<dbReference type="Pfam" id="PF01535">
    <property type="entry name" value="PPR"/>
    <property type="match status" value="3"/>
</dbReference>
<dbReference type="InterPro" id="IPR002885">
    <property type="entry name" value="PPR_rpt"/>
</dbReference>
<comment type="similarity">
    <text evidence="1">Belongs to the PPR family. P subfamily.</text>
</comment>
<dbReference type="PROSITE" id="PS51375">
    <property type="entry name" value="PPR"/>
    <property type="match status" value="6"/>
</dbReference>
<protein>
    <recommendedName>
        <fullName evidence="7">Pentatricopeptide repeat-containing protein</fullName>
    </recommendedName>
</protein>
<dbReference type="NCBIfam" id="TIGR00756">
    <property type="entry name" value="PPR"/>
    <property type="match status" value="7"/>
</dbReference>
<dbReference type="Gene3D" id="1.25.40.10">
    <property type="entry name" value="Tetratricopeptide repeat domain"/>
    <property type="match status" value="4"/>
</dbReference>
<feature type="repeat" description="PPR" evidence="3">
    <location>
        <begin position="280"/>
        <end position="314"/>
    </location>
</feature>
<dbReference type="EMBL" id="JAJJMA010234989">
    <property type="protein sequence ID" value="MCL7042408.1"/>
    <property type="molecule type" value="Genomic_DNA"/>
</dbReference>
<comment type="caution">
    <text evidence="5">The sequence shown here is derived from an EMBL/GenBank/DDBJ whole genome shotgun (WGS) entry which is preliminary data.</text>
</comment>
<accession>A0AA41VJI4</accession>
<organism evidence="5 6">
    <name type="scientific">Papaver nudicaule</name>
    <name type="common">Iceland poppy</name>
    <dbReference type="NCBI Taxonomy" id="74823"/>
    <lineage>
        <taxon>Eukaryota</taxon>
        <taxon>Viridiplantae</taxon>
        <taxon>Streptophyta</taxon>
        <taxon>Embryophyta</taxon>
        <taxon>Tracheophyta</taxon>
        <taxon>Spermatophyta</taxon>
        <taxon>Magnoliopsida</taxon>
        <taxon>Ranunculales</taxon>
        <taxon>Papaveraceae</taxon>
        <taxon>Papaveroideae</taxon>
        <taxon>Papaver</taxon>
    </lineage>
</organism>
<dbReference type="AlphaFoldDB" id="A0AA41VJI4"/>
<feature type="repeat" description="PPR" evidence="3">
    <location>
        <begin position="458"/>
        <end position="492"/>
    </location>
</feature>
<reference evidence="5" key="1">
    <citation type="submission" date="2022-03" db="EMBL/GenBank/DDBJ databases">
        <title>A functionally conserved STORR gene fusion in Papaver species that diverged 16.8 million years ago.</title>
        <authorList>
            <person name="Catania T."/>
        </authorList>
    </citation>
    <scope>NUCLEOTIDE SEQUENCE</scope>
    <source>
        <strain evidence="5">S-191538</strain>
    </source>
</reference>